<accession>A0A3S4ZBP1</accession>
<keyword evidence="3" id="KW-1185">Reference proteome</keyword>
<dbReference type="Pfam" id="PF02469">
    <property type="entry name" value="Fasciclin"/>
    <property type="match status" value="1"/>
</dbReference>
<reference evidence="2" key="1">
    <citation type="submission" date="2018-11" db="EMBL/GenBank/DDBJ databases">
        <authorList>
            <consortium name="Pathogen Informatics"/>
        </authorList>
    </citation>
    <scope>NUCLEOTIDE SEQUENCE</scope>
</reference>
<gene>
    <name evidence="2" type="ORF">PXEA_LOCUS896</name>
</gene>
<evidence type="ECO:0000313" key="3">
    <source>
        <dbReference type="Proteomes" id="UP000784294"/>
    </source>
</evidence>
<organism evidence="2 3">
    <name type="scientific">Protopolystoma xenopodis</name>
    <dbReference type="NCBI Taxonomy" id="117903"/>
    <lineage>
        <taxon>Eukaryota</taxon>
        <taxon>Metazoa</taxon>
        <taxon>Spiralia</taxon>
        <taxon>Lophotrochozoa</taxon>
        <taxon>Platyhelminthes</taxon>
        <taxon>Monogenea</taxon>
        <taxon>Polyopisthocotylea</taxon>
        <taxon>Polystomatidea</taxon>
        <taxon>Polystomatidae</taxon>
        <taxon>Protopolystoma</taxon>
    </lineage>
</organism>
<sequence length="185" mass="21302">MVHCHRSTPARDVDNTYARSKMQSTLDDNNVWKLSFASVFNNLQDCFSSTRICWPKFSHRLRLGHQRLFCPEQHQTLPKLPIKQSKNVHLKPISEAIDNIPILLTFLLGLPCGSKDLVKVHIVKGRNSRKDLKDGMEMESLLDGQKLRVSRYPHGLRRPIMVTNKRPEQCHVFGNVDLKKPLPSE</sequence>
<name>A0A3S4ZBP1_9PLAT</name>
<dbReference type="EMBL" id="CAAALY010001778">
    <property type="protein sequence ID" value="VEL07456.1"/>
    <property type="molecule type" value="Genomic_DNA"/>
</dbReference>
<protein>
    <recommendedName>
        <fullName evidence="1">FAS1 domain-containing protein</fullName>
    </recommendedName>
</protein>
<evidence type="ECO:0000259" key="1">
    <source>
        <dbReference type="Pfam" id="PF02469"/>
    </source>
</evidence>
<comment type="caution">
    <text evidence="2">The sequence shown here is derived from an EMBL/GenBank/DDBJ whole genome shotgun (WGS) entry which is preliminary data.</text>
</comment>
<feature type="domain" description="FAS1" evidence="1">
    <location>
        <begin position="94"/>
        <end position="164"/>
    </location>
</feature>
<dbReference type="AlphaFoldDB" id="A0A3S4ZBP1"/>
<evidence type="ECO:0000313" key="2">
    <source>
        <dbReference type="EMBL" id="VEL07456.1"/>
    </source>
</evidence>
<proteinExistence type="predicted"/>
<dbReference type="OrthoDB" id="7700931at2759"/>
<dbReference type="InterPro" id="IPR000782">
    <property type="entry name" value="FAS1_domain"/>
</dbReference>
<dbReference type="Proteomes" id="UP000784294">
    <property type="component" value="Unassembled WGS sequence"/>
</dbReference>